<proteinExistence type="predicted"/>
<dbReference type="SUPFAM" id="SSF55469">
    <property type="entry name" value="FMN-dependent nitroreductase-like"/>
    <property type="match status" value="1"/>
</dbReference>
<dbReference type="OrthoDB" id="9812105at2"/>
<dbReference type="PANTHER" id="PTHR23026:SF90">
    <property type="entry name" value="IODOTYROSINE DEIODINASE 1"/>
    <property type="match status" value="1"/>
</dbReference>
<feature type="domain" description="Nitroreductase" evidence="4">
    <location>
        <begin position="64"/>
        <end position="143"/>
    </location>
</feature>
<evidence type="ECO:0000256" key="1">
    <source>
        <dbReference type="ARBA" id="ARBA00022630"/>
    </source>
</evidence>
<keyword evidence="1" id="KW-0285">Flavoprotein</keyword>
<dbReference type="InterPro" id="IPR029479">
    <property type="entry name" value="Nitroreductase"/>
</dbReference>
<dbReference type="AlphaFoldDB" id="B2A6N7"/>
<organism evidence="5 6">
    <name type="scientific">Natranaerobius thermophilus (strain ATCC BAA-1301 / DSM 18059 / JW/NM-WN-LF)</name>
    <dbReference type="NCBI Taxonomy" id="457570"/>
    <lineage>
        <taxon>Bacteria</taxon>
        <taxon>Bacillati</taxon>
        <taxon>Bacillota</taxon>
        <taxon>Clostridia</taxon>
        <taxon>Natranaerobiales</taxon>
        <taxon>Natranaerobiaceae</taxon>
        <taxon>Natranaerobius</taxon>
    </lineage>
</organism>
<dbReference type="Gene3D" id="3.40.109.10">
    <property type="entry name" value="NADH Oxidase"/>
    <property type="match status" value="1"/>
</dbReference>
<protein>
    <submittedName>
        <fullName evidence="5">Nitroreductase</fullName>
    </submittedName>
</protein>
<gene>
    <name evidence="5" type="ordered locus">Nther_0575</name>
</gene>
<evidence type="ECO:0000256" key="3">
    <source>
        <dbReference type="ARBA" id="ARBA00023002"/>
    </source>
</evidence>
<sequence>MSLELLFQRRSIRSYQDRPVEDDKIKKLIEAGMAAPSARNIRPWHFVVIKDREILNKITDIHPYSSMLREAPMAIAVCGKHSEPYWVQDCSAAMQNILLAATAQGLGSVWLGIYPREDRTQEVKDLLDLPEEISPLGVTAIGYPNETKPQKEMYEEDKVTVIE</sequence>
<feature type="domain" description="Nitroreductase" evidence="4">
    <location>
        <begin position="8"/>
        <end position="60"/>
    </location>
</feature>
<dbReference type="KEGG" id="nth:Nther_0575"/>
<dbReference type="PANTHER" id="PTHR23026">
    <property type="entry name" value="NADPH NITROREDUCTASE"/>
    <property type="match status" value="1"/>
</dbReference>
<keyword evidence="2" id="KW-0288">FMN</keyword>
<keyword evidence="3" id="KW-0560">Oxidoreductase</keyword>
<evidence type="ECO:0000259" key="4">
    <source>
        <dbReference type="Pfam" id="PF00881"/>
    </source>
</evidence>
<dbReference type="EMBL" id="CP001034">
    <property type="protein sequence ID" value="ACB84170.1"/>
    <property type="molecule type" value="Genomic_DNA"/>
</dbReference>
<dbReference type="FunCoup" id="B2A6N7">
    <property type="interactions" value="51"/>
</dbReference>
<accession>B2A6N7</accession>
<dbReference type="Proteomes" id="UP000001683">
    <property type="component" value="Chromosome"/>
</dbReference>
<keyword evidence="6" id="KW-1185">Reference proteome</keyword>
<evidence type="ECO:0000256" key="2">
    <source>
        <dbReference type="ARBA" id="ARBA00022643"/>
    </source>
</evidence>
<dbReference type="HOGENOM" id="CLU_070764_7_3_9"/>
<dbReference type="InterPro" id="IPR000415">
    <property type="entry name" value="Nitroreductase-like"/>
</dbReference>
<name>B2A6N7_NATTJ</name>
<reference evidence="5 6" key="2">
    <citation type="journal article" date="2011" name="J. Bacteriol.">
        <title>Complete genome sequence of the anaerobic, halophilic alkalithermophile Natranaerobius thermophilus JW/NM-WN-LF.</title>
        <authorList>
            <person name="Zhao B."/>
            <person name="Mesbah N.M."/>
            <person name="Dalin E."/>
            <person name="Goodwin L."/>
            <person name="Nolan M."/>
            <person name="Pitluck S."/>
            <person name="Chertkov O."/>
            <person name="Brettin T.S."/>
            <person name="Han J."/>
            <person name="Larimer F.W."/>
            <person name="Land M.L."/>
            <person name="Hauser L."/>
            <person name="Kyrpides N."/>
            <person name="Wiegel J."/>
        </authorList>
    </citation>
    <scope>NUCLEOTIDE SEQUENCE [LARGE SCALE GENOMIC DNA]</scope>
    <source>
        <strain evidence="6">ATCC BAA-1301 / DSM 18059 / JW/NM-WN-LF</strain>
    </source>
</reference>
<dbReference type="STRING" id="457570.Nther_0575"/>
<dbReference type="GO" id="GO:0016491">
    <property type="term" value="F:oxidoreductase activity"/>
    <property type="evidence" value="ECO:0007669"/>
    <property type="project" value="UniProtKB-KW"/>
</dbReference>
<dbReference type="InterPro" id="IPR050627">
    <property type="entry name" value="Nitroreductase/BluB"/>
</dbReference>
<dbReference type="CDD" id="cd02150">
    <property type="entry name" value="nitroreductase"/>
    <property type="match status" value="1"/>
</dbReference>
<reference evidence="5 6" key="1">
    <citation type="submission" date="2008-04" db="EMBL/GenBank/DDBJ databases">
        <title>Complete sequence of chromosome of Natranaerobius thermophilus JW/NM-WN-LF.</title>
        <authorList>
            <consortium name="US DOE Joint Genome Institute"/>
            <person name="Copeland A."/>
            <person name="Lucas S."/>
            <person name="Lapidus A."/>
            <person name="Glavina del Rio T."/>
            <person name="Dalin E."/>
            <person name="Tice H."/>
            <person name="Bruce D."/>
            <person name="Goodwin L."/>
            <person name="Pitluck S."/>
            <person name="Chertkov O."/>
            <person name="Brettin T."/>
            <person name="Detter J.C."/>
            <person name="Han C."/>
            <person name="Kuske C.R."/>
            <person name="Schmutz J."/>
            <person name="Larimer F."/>
            <person name="Land M."/>
            <person name="Hauser L."/>
            <person name="Kyrpides N."/>
            <person name="Lykidis A."/>
            <person name="Mesbah N.M."/>
            <person name="Wiegel J."/>
        </authorList>
    </citation>
    <scope>NUCLEOTIDE SEQUENCE [LARGE SCALE GENOMIC DNA]</scope>
    <source>
        <strain evidence="6">ATCC BAA-1301 / DSM 18059 / JW/NM-WN-LF</strain>
    </source>
</reference>
<evidence type="ECO:0000313" key="6">
    <source>
        <dbReference type="Proteomes" id="UP000001683"/>
    </source>
</evidence>
<dbReference type="Pfam" id="PF00881">
    <property type="entry name" value="Nitroreductase"/>
    <property type="match status" value="2"/>
</dbReference>
<evidence type="ECO:0000313" key="5">
    <source>
        <dbReference type="EMBL" id="ACB84170.1"/>
    </source>
</evidence>
<dbReference type="RefSeq" id="WP_012447056.1">
    <property type="nucleotide sequence ID" value="NC_010718.1"/>
</dbReference>
<dbReference type="InParanoid" id="B2A6N7"/>
<dbReference type="eggNOG" id="COG0778">
    <property type="taxonomic scope" value="Bacteria"/>
</dbReference>